<protein>
    <submittedName>
        <fullName evidence="2">Uncharacterized protein</fullName>
    </submittedName>
</protein>
<dbReference type="GO" id="GO:0016032">
    <property type="term" value="P:viral process"/>
    <property type="evidence" value="ECO:0007669"/>
    <property type="project" value="InterPro"/>
</dbReference>
<feature type="region of interest" description="Disordered" evidence="1">
    <location>
        <begin position="101"/>
        <end position="120"/>
    </location>
</feature>
<dbReference type="InterPro" id="IPR008919">
    <property type="entry name" value="Retrov_capsid_N"/>
</dbReference>
<proteinExistence type="predicted"/>
<keyword evidence="3" id="KW-1185">Reference proteome</keyword>
<dbReference type="SUPFAM" id="SSF47943">
    <property type="entry name" value="Retrovirus capsid protein, N-terminal core domain"/>
    <property type="match status" value="1"/>
</dbReference>
<gene>
    <name evidence="2" type="ORF">HGM15179_014638</name>
</gene>
<sequence>MSEEGSENEDDRHNLFFPLREVPTAPRIIGFVEVPINTGDVRAYKKEMGQLLDDPFGVAERLDDFLGSSIYTFEDLTSILRSLFNTEEGDMIRQAGIRDWECHNPQGTPRDQKWPCQSPG</sequence>
<accession>A0A8K1G6F5</accession>
<dbReference type="Gene3D" id="1.10.375.10">
    <property type="entry name" value="Human Immunodeficiency Virus Type 1 Capsid Protein"/>
    <property type="match status" value="1"/>
</dbReference>
<dbReference type="Proteomes" id="UP000796761">
    <property type="component" value="Unassembled WGS sequence"/>
</dbReference>
<dbReference type="OrthoDB" id="10321762at2759"/>
<evidence type="ECO:0000313" key="2">
    <source>
        <dbReference type="EMBL" id="TRZ12458.1"/>
    </source>
</evidence>
<organism evidence="2 3">
    <name type="scientific">Zosterops borbonicus</name>
    <dbReference type="NCBI Taxonomy" id="364589"/>
    <lineage>
        <taxon>Eukaryota</taxon>
        <taxon>Metazoa</taxon>
        <taxon>Chordata</taxon>
        <taxon>Craniata</taxon>
        <taxon>Vertebrata</taxon>
        <taxon>Euteleostomi</taxon>
        <taxon>Archelosauria</taxon>
        <taxon>Archosauria</taxon>
        <taxon>Dinosauria</taxon>
        <taxon>Saurischia</taxon>
        <taxon>Theropoda</taxon>
        <taxon>Coelurosauria</taxon>
        <taxon>Aves</taxon>
        <taxon>Neognathae</taxon>
        <taxon>Neoaves</taxon>
        <taxon>Telluraves</taxon>
        <taxon>Australaves</taxon>
        <taxon>Passeriformes</taxon>
        <taxon>Sylvioidea</taxon>
        <taxon>Zosteropidae</taxon>
        <taxon>Zosterops</taxon>
    </lineage>
</organism>
<name>A0A8K1G6F5_9PASS</name>
<reference evidence="2" key="1">
    <citation type="submission" date="2019-04" db="EMBL/GenBank/DDBJ databases">
        <title>Genome assembly of Zosterops borbonicus 15179.</title>
        <authorList>
            <person name="Leroy T."/>
            <person name="Anselmetti Y."/>
            <person name="Tilak M.-K."/>
            <person name="Nabholz B."/>
        </authorList>
    </citation>
    <scope>NUCLEOTIDE SEQUENCE</scope>
    <source>
        <strain evidence="2">HGM_15179</strain>
        <tissue evidence="2">Muscle</tissue>
    </source>
</reference>
<dbReference type="AlphaFoldDB" id="A0A8K1G6F5"/>
<comment type="caution">
    <text evidence="2">The sequence shown here is derived from an EMBL/GenBank/DDBJ whole genome shotgun (WGS) entry which is preliminary data.</text>
</comment>
<dbReference type="EMBL" id="SWJQ01000588">
    <property type="protein sequence ID" value="TRZ12458.1"/>
    <property type="molecule type" value="Genomic_DNA"/>
</dbReference>
<evidence type="ECO:0000313" key="3">
    <source>
        <dbReference type="Proteomes" id="UP000796761"/>
    </source>
</evidence>
<evidence type="ECO:0000256" key="1">
    <source>
        <dbReference type="SAM" id="MobiDB-lite"/>
    </source>
</evidence>